<feature type="compositionally biased region" description="Basic and acidic residues" evidence="7">
    <location>
        <begin position="555"/>
        <end position="641"/>
    </location>
</feature>
<gene>
    <name evidence="8" type="ORF">WR25_15173</name>
</gene>
<dbReference type="InterPro" id="IPR013126">
    <property type="entry name" value="Hsp_70_fam"/>
</dbReference>
<keyword evidence="3" id="KW-0256">Endoplasmic reticulum</keyword>
<evidence type="ECO:0000256" key="6">
    <source>
        <dbReference type="ARBA" id="ARBA00040503"/>
    </source>
</evidence>
<dbReference type="SUPFAM" id="SSF53067">
    <property type="entry name" value="Actin-like ATPase domain"/>
    <property type="match status" value="2"/>
</dbReference>
<dbReference type="AlphaFoldDB" id="A0A2A2KP45"/>
<keyword evidence="2" id="KW-0547">Nucleotide-binding</keyword>
<reference evidence="8 9" key="1">
    <citation type="journal article" date="2017" name="Curr. Biol.">
        <title>Genome architecture and evolution of a unichromosomal asexual nematode.</title>
        <authorList>
            <person name="Fradin H."/>
            <person name="Zegar C."/>
            <person name="Gutwein M."/>
            <person name="Lucas J."/>
            <person name="Kovtun M."/>
            <person name="Corcoran D."/>
            <person name="Baugh L.R."/>
            <person name="Kiontke K."/>
            <person name="Gunsalus K."/>
            <person name="Fitch D.H."/>
            <person name="Piano F."/>
        </authorList>
    </citation>
    <scope>NUCLEOTIDE SEQUENCE [LARGE SCALE GENOMIC DNA]</scope>
    <source>
        <strain evidence="8">PF1309</strain>
    </source>
</reference>
<sequence>MSIDLGSQYIKIGLVKPGVPMEIVLNKESRRKTPNVITIRNGERLFAEAAAAMLSKYPQSTYQYLLSMLAQQNGDPSIALYKERFPFASFEFDETRNTVLFPSDSEKYNIEALLAMILWHTKVTTEAYAGQTVKDVVITVPIWFNQKERRALSVAADIAGLNLLQLLSDGSAAALNYGVFRRKEITETPQTMLIYDVGAAKTTATIVEYVLESERKDGKDKNPVVRTIGVGFDRTLGGLEITLRMQKHLEKIFRETVKTSKDISTNARSMGKLHKEAERVKQVLSANKETFAQIEAAHEEQNFRAKVTREDLEAMITDLEPLFVQPIKDALAMSEKSIEQIDQVVLMGAGTRMPRIQEAIKEVLGEKEIGRFLNTDEAIALGAVYQAAHLSKSFKVLPFAVHEMILYPIQVNFQSKTESGEMKDVSRVIFGFKTHYPAAKKIVSFQSYSDDFEVYLNYGNLDHLKHDQLIQLGALNLSSIAIKGVKDAISKEVTSEEMEFKGIKTSFAIDLSGVVTIAKSEVVVDRKPTEEELSTYQTELKEFEEWEKVEKARLEQERKEKEAKKKAEKEAKEKKKNADETEKDKEKENEVPETESKEPASEDEKEEPEKSSTDGDEKEKIEEKKKETKVEKKKKPTEPKTKTTKAPLEVDVGRKDLPDFTTEQITQFKEILSRFYKTEKEKHERDEAMNGLEALVYDLGIKIEDGEEFAEFLTKEEKEKIAVEVKRLRVWLEDEAGVETKTEEFISEKKILDDLSAKGHYRKKQKLEMPKAVEALDSMFNHSSVFLATALNLTNGEDPVFTETELEVLSKLIDTTTEWWTEKQEAYVKQARHEDPIVTTIDVAEKIRDLDREVKYLLNKLKMFVPKKKPEEKKKNETTEEGAEKETDKEGKDAEEATPKPDEQQEIPPTEEKTEEAAVEKEKKDHDPQEL</sequence>
<dbReference type="Pfam" id="PF00012">
    <property type="entry name" value="HSP70"/>
    <property type="match status" value="1"/>
</dbReference>
<evidence type="ECO:0000313" key="9">
    <source>
        <dbReference type="Proteomes" id="UP000218231"/>
    </source>
</evidence>
<dbReference type="STRING" id="2018661.A0A2A2KP45"/>
<evidence type="ECO:0000256" key="1">
    <source>
        <dbReference type="ARBA" id="ARBA00007381"/>
    </source>
</evidence>
<feature type="region of interest" description="Disordered" evidence="7">
    <location>
        <begin position="555"/>
        <end position="650"/>
    </location>
</feature>
<dbReference type="SUPFAM" id="SSF100934">
    <property type="entry name" value="Heat shock protein 70kD (HSP70), C-terminal subdomain"/>
    <property type="match status" value="1"/>
</dbReference>
<dbReference type="Proteomes" id="UP000218231">
    <property type="component" value="Unassembled WGS sequence"/>
</dbReference>
<dbReference type="InterPro" id="IPR043129">
    <property type="entry name" value="ATPase_NBD"/>
</dbReference>
<dbReference type="GO" id="GO:0034663">
    <property type="term" value="C:endoplasmic reticulum chaperone complex"/>
    <property type="evidence" value="ECO:0007669"/>
    <property type="project" value="TreeGrafter"/>
</dbReference>
<proteinExistence type="inferred from homology"/>
<protein>
    <recommendedName>
        <fullName evidence="6">Hypoxia up-regulated protein 1</fullName>
    </recommendedName>
</protein>
<evidence type="ECO:0000256" key="4">
    <source>
        <dbReference type="ARBA" id="ARBA00022840"/>
    </source>
</evidence>
<evidence type="ECO:0000256" key="3">
    <source>
        <dbReference type="ARBA" id="ARBA00022824"/>
    </source>
</evidence>
<keyword evidence="9" id="KW-1185">Reference proteome</keyword>
<dbReference type="CDD" id="cd10230">
    <property type="entry name" value="ASKHA_NBD_HSP70_HYOU1"/>
    <property type="match status" value="1"/>
</dbReference>
<dbReference type="Gene3D" id="1.20.1270.10">
    <property type="match status" value="1"/>
</dbReference>
<dbReference type="PRINTS" id="PR00301">
    <property type="entry name" value="HEATSHOCK70"/>
</dbReference>
<accession>A0A2A2KP45</accession>
<dbReference type="Gene3D" id="3.30.420.40">
    <property type="match status" value="2"/>
</dbReference>
<dbReference type="Gene3D" id="3.90.640.10">
    <property type="entry name" value="Actin, Chain A, domain 4"/>
    <property type="match status" value="1"/>
</dbReference>
<evidence type="ECO:0000256" key="7">
    <source>
        <dbReference type="SAM" id="MobiDB-lite"/>
    </source>
</evidence>
<keyword evidence="5" id="KW-0143">Chaperone</keyword>
<dbReference type="OrthoDB" id="10262720at2759"/>
<feature type="region of interest" description="Disordered" evidence="7">
    <location>
        <begin position="868"/>
        <end position="931"/>
    </location>
</feature>
<name>A0A2A2KP45_9BILA</name>
<comment type="similarity">
    <text evidence="1">Belongs to the heat shock protein 70 family.</text>
</comment>
<dbReference type="EMBL" id="LIAE01008046">
    <property type="protein sequence ID" value="PAV75680.1"/>
    <property type="molecule type" value="Genomic_DNA"/>
</dbReference>
<organism evidence="8 9">
    <name type="scientific">Diploscapter pachys</name>
    <dbReference type="NCBI Taxonomy" id="2018661"/>
    <lineage>
        <taxon>Eukaryota</taxon>
        <taxon>Metazoa</taxon>
        <taxon>Ecdysozoa</taxon>
        <taxon>Nematoda</taxon>
        <taxon>Chromadorea</taxon>
        <taxon>Rhabditida</taxon>
        <taxon>Rhabditina</taxon>
        <taxon>Rhabditomorpha</taxon>
        <taxon>Rhabditoidea</taxon>
        <taxon>Rhabditidae</taxon>
        <taxon>Diploscapter</taxon>
    </lineage>
</organism>
<dbReference type="PANTHER" id="PTHR45639">
    <property type="entry name" value="HSC70CB, ISOFORM G-RELATED"/>
    <property type="match status" value="1"/>
</dbReference>
<dbReference type="GO" id="GO:0030968">
    <property type="term" value="P:endoplasmic reticulum unfolded protein response"/>
    <property type="evidence" value="ECO:0007669"/>
    <property type="project" value="TreeGrafter"/>
</dbReference>
<evidence type="ECO:0000256" key="5">
    <source>
        <dbReference type="ARBA" id="ARBA00023186"/>
    </source>
</evidence>
<dbReference type="InterPro" id="IPR029048">
    <property type="entry name" value="HSP70_C_sf"/>
</dbReference>
<comment type="caution">
    <text evidence="8">The sequence shown here is derived from an EMBL/GenBank/DDBJ whole genome shotgun (WGS) entry which is preliminary data.</text>
</comment>
<keyword evidence="4" id="KW-0067">ATP-binding</keyword>
<feature type="compositionally biased region" description="Basic and acidic residues" evidence="7">
    <location>
        <begin position="910"/>
        <end position="931"/>
    </location>
</feature>
<evidence type="ECO:0000313" key="8">
    <source>
        <dbReference type="EMBL" id="PAV75680.1"/>
    </source>
</evidence>
<dbReference type="InterPro" id="IPR029047">
    <property type="entry name" value="HSP70_peptide-bd_sf"/>
</dbReference>
<dbReference type="Gene3D" id="3.30.30.30">
    <property type="match status" value="1"/>
</dbReference>
<evidence type="ECO:0000256" key="2">
    <source>
        <dbReference type="ARBA" id="ARBA00022741"/>
    </source>
</evidence>
<dbReference type="Gene3D" id="2.60.34.10">
    <property type="entry name" value="Substrate Binding Domain Of DNAk, Chain A, domain 1"/>
    <property type="match status" value="1"/>
</dbReference>
<feature type="compositionally biased region" description="Basic and acidic residues" evidence="7">
    <location>
        <begin position="868"/>
        <end position="903"/>
    </location>
</feature>
<dbReference type="GO" id="GO:0140662">
    <property type="term" value="F:ATP-dependent protein folding chaperone"/>
    <property type="evidence" value="ECO:0007669"/>
    <property type="project" value="InterPro"/>
</dbReference>
<dbReference type="PANTHER" id="PTHR45639:SF3">
    <property type="entry name" value="HYPOXIA UP-REGULATED PROTEIN 1"/>
    <property type="match status" value="1"/>
</dbReference>
<dbReference type="GO" id="GO:0005524">
    <property type="term" value="F:ATP binding"/>
    <property type="evidence" value="ECO:0007669"/>
    <property type="project" value="UniProtKB-KW"/>
</dbReference>